<protein>
    <submittedName>
        <fullName evidence="2">Uncharacterized protein</fullName>
    </submittedName>
</protein>
<sequence length="76" mass="8416">MQHLDDAGRAPPGQPGEPDGHRTQRPDDHTPPEGARHAEADLWISTDSGGYRRSPTVTFGLFCEFRGPCQRVHTTH</sequence>
<dbReference type="EMBL" id="FAOZ01000001">
    <property type="protein sequence ID" value="CUU53817.1"/>
    <property type="molecule type" value="Genomic_DNA"/>
</dbReference>
<evidence type="ECO:0000256" key="1">
    <source>
        <dbReference type="SAM" id="MobiDB-lite"/>
    </source>
</evidence>
<feature type="region of interest" description="Disordered" evidence="1">
    <location>
        <begin position="1"/>
        <end position="52"/>
    </location>
</feature>
<keyword evidence="3" id="KW-1185">Reference proteome</keyword>
<accession>A0A0S4QEZ7</accession>
<gene>
    <name evidence="2" type="ORF">Ga0074812_101315</name>
</gene>
<evidence type="ECO:0000313" key="2">
    <source>
        <dbReference type="EMBL" id="CUU53817.1"/>
    </source>
</evidence>
<dbReference type="Proteomes" id="UP000198802">
    <property type="component" value="Unassembled WGS sequence"/>
</dbReference>
<reference evidence="3" key="1">
    <citation type="submission" date="2015-11" db="EMBL/GenBank/DDBJ databases">
        <authorList>
            <person name="Varghese N."/>
        </authorList>
    </citation>
    <scope>NUCLEOTIDE SEQUENCE [LARGE SCALE GENOMIC DNA]</scope>
    <source>
        <strain evidence="3">DSM 45899</strain>
    </source>
</reference>
<organism evidence="2 3">
    <name type="scientific">Parafrankia irregularis</name>
    <dbReference type="NCBI Taxonomy" id="795642"/>
    <lineage>
        <taxon>Bacteria</taxon>
        <taxon>Bacillati</taxon>
        <taxon>Actinomycetota</taxon>
        <taxon>Actinomycetes</taxon>
        <taxon>Frankiales</taxon>
        <taxon>Frankiaceae</taxon>
        <taxon>Parafrankia</taxon>
    </lineage>
</organism>
<name>A0A0S4QEZ7_9ACTN</name>
<evidence type="ECO:0000313" key="3">
    <source>
        <dbReference type="Proteomes" id="UP000198802"/>
    </source>
</evidence>
<feature type="compositionally biased region" description="Basic and acidic residues" evidence="1">
    <location>
        <begin position="18"/>
        <end position="40"/>
    </location>
</feature>
<dbReference type="AlphaFoldDB" id="A0A0S4QEZ7"/>
<proteinExistence type="predicted"/>